<evidence type="ECO:0000313" key="3">
    <source>
        <dbReference type="Proteomes" id="UP001331515"/>
    </source>
</evidence>
<evidence type="ECO:0000256" key="1">
    <source>
        <dbReference type="SAM" id="MobiDB-lite"/>
    </source>
</evidence>
<evidence type="ECO:0000313" key="2">
    <source>
        <dbReference type="EMBL" id="KAK5895506.1"/>
    </source>
</evidence>
<reference evidence="2 3" key="1">
    <citation type="journal article" date="2023" name="Mol. Biol. Evol.">
        <title>Genomics of Secondarily Temperate Adaptation in the Only Non-Antarctic Icefish.</title>
        <authorList>
            <person name="Rivera-Colon A.G."/>
            <person name="Rayamajhi N."/>
            <person name="Minhas B.F."/>
            <person name="Madrigal G."/>
            <person name="Bilyk K.T."/>
            <person name="Yoon V."/>
            <person name="Hune M."/>
            <person name="Gregory S."/>
            <person name="Cheng C.H.C."/>
            <person name="Catchen J.M."/>
        </authorList>
    </citation>
    <scope>NUCLEOTIDE SEQUENCE [LARGE SCALE GENOMIC DNA]</scope>
    <source>
        <tissue evidence="2">White muscle</tissue>
    </source>
</reference>
<comment type="caution">
    <text evidence="2">The sequence shown here is derived from an EMBL/GenBank/DDBJ whole genome shotgun (WGS) entry which is preliminary data.</text>
</comment>
<name>A0AAN8GXY3_CHAGU</name>
<keyword evidence="3" id="KW-1185">Reference proteome</keyword>
<feature type="region of interest" description="Disordered" evidence="1">
    <location>
        <begin position="1"/>
        <end position="30"/>
    </location>
</feature>
<dbReference type="EMBL" id="JAURVH010001534">
    <property type="protein sequence ID" value="KAK5895506.1"/>
    <property type="molecule type" value="Genomic_DNA"/>
</dbReference>
<protein>
    <submittedName>
        <fullName evidence="2">Uncharacterized protein</fullName>
    </submittedName>
</protein>
<proteinExistence type="predicted"/>
<gene>
    <name evidence="2" type="ORF">CgunFtcFv8_009194</name>
</gene>
<sequence>MVQWSAALHPQTQPAISIREPPSAPLHSLSNSPAIPLALPSGATGAMKGPLGQSALSMCAKRGWMFLSQWLHHAPLTCTH</sequence>
<organism evidence="2 3">
    <name type="scientific">Champsocephalus gunnari</name>
    <name type="common">Mackerel icefish</name>
    <dbReference type="NCBI Taxonomy" id="52237"/>
    <lineage>
        <taxon>Eukaryota</taxon>
        <taxon>Metazoa</taxon>
        <taxon>Chordata</taxon>
        <taxon>Craniata</taxon>
        <taxon>Vertebrata</taxon>
        <taxon>Euteleostomi</taxon>
        <taxon>Actinopterygii</taxon>
        <taxon>Neopterygii</taxon>
        <taxon>Teleostei</taxon>
        <taxon>Neoteleostei</taxon>
        <taxon>Acanthomorphata</taxon>
        <taxon>Eupercaria</taxon>
        <taxon>Perciformes</taxon>
        <taxon>Notothenioidei</taxon>
        <taxon>Channichthyidae</taxon>
        <taxon>Champsocephalus</taxon>
    </lineage>
</organism>
<dbReference type="AlphaFoldDB" id="A0AAN8GXY3"/>
<accession>A0AAN8GXY3</accession>
<dbReference type="Proteomes" id="UP001331515">
    <property type="component" value="Unassembled WGS sequence"/>
</dbReference>